<dbReference type="InterPro" id="IPR000073">
    <property type="entry name" value="AB_hydrolase_1"/>
</dbReference>
<evidence type="ECO:0000313" key="2">
    <source>
        <dbReference type="EMBL" id="MBB6108641.1"/>
    </source>
</evidence>
<keyword evidence="3" id="KW-1185">Reference proteome</keyword>
<dbReference type="PANTHER" id="PTHR46438:SF11">
    <property type="entry name" value="LIPASE-RELATED"/>
    <property type="match status" value="1"/>
</dbReference>
<comment type="caution">
    <text evidence="2">The sequence shown here is derived from an EMBL/GenBank/DDBJ whole genome shotgun (WGS) entry which is preliminary data.</text>
</comment>
<dbReference type="EMBL" id="JACHCB010000002">
    <property type="protein sequence ID" value="MBB6108641.1"/>
    <property type="molecule type" value="Genomic_DNA"/>
</dbReference>
<dbReference type="PANTHER" id="PTHR46438">
    <property type="entry name" value="ALPHA/BETA-HYDROLASES SUPERFAMILY PROTEIN"/>
    <property type="match status" value="1"/>
</dbReference>
<dbReference type="RefSeq" id="WP_076370919.1">
    <property type="nucleotide sequence ID" value="NZ_FTMG01000002.1"/>
</dbReference>
<feature type="domain" description="AB hydrolase-1" evidence="1">
    <location>
        <begin position="65"/>
        <end position="99"/>
    </location>
</feature>
<proteinExistence type="predicted"/>
<dbReference type="Gene3D" id="3.40.50.1820">
    <property type="entry name" value="alpha/beta hydrolase"/>
    <property type="match status" value="1"/>
</dbReference>
<evidence type="ECO:0000313" key="3">
    <source>
        <dbReference type="Proteomes" id="UP000541583"/>
    </source>
</evidence>
<reference evidence="2 3" key="1">
    <citation type="submission" date="2020-08" db="EMBL/GenBank/DDBJ databases">
        <title>Genomic Encyclopedia of Type Strains, Phase IV (KMG-V): Genome sequencing to study the core and pangenomes of soil and plant-associated prokaryotes.</title>
        <authorList>
            <person name="Whitman W."/>
        </authorList>
    </citation>
    <scope>NUCLEOTIDE SEQUENCE [LARGE SCALE GENOMIC DNA]</scope>
    <source>
        <strain evidence="2 3">ANJLi2</strain>
    </source>
</reference>
<sequence>MKIQFDILMSIPIFSIFVSLGPFVAQAQELSRNDTTLSELGAGFISNTVKVNQTTIHYVRGGKGPVVILVHGFPQDWYEFRKIMPRLSKNFTVIAVDLRV</sequence>
<dbReference type="Pfam" id="PF00561">
    <property type="entry name" value="Abhydrolase_1"/>
    <property type="match status" value="1"/>
</dbReference>
<organism evidence="2 3">
    <name type="scientific">Mucilaginibacter lappiensis</name>
    <dbReference type="NCBI Taxonomy" id="354630"/>
    <lineage>
        <taxon>Bacteria</taxon>
        <taxon>Pseudomonadati</taxon>
        <taxon>Bacteroidota</taxon>
        <taxon>Sphingobacteriia</taxon>
        <taxon>Sphingobacteriales</taxon>
        <taxon>Sphingobacteriaceae</taxon>
        <taxon>Mucilaginibacter</taxon>
    </lineage>
</organism>
<evidence type="ECO:0000259" key="1">
    <source>
        <dbReference type="Pfam" id="PF00561"/>
    </source>
</evidence>
<gene>
    <name evidence="2" type="ORF">HDF23_001376</name>
</gene>
<name>A0ABR6PFV1_9SPHI</name>
<protein>
    <recommendedName>
        <fullName evidence="1">AB hydrolase-1 domain-containing protein</fullName>
    </recommendedName>
</protein>
<dbReference type="Proteomes" id="UP000541583">
    <property type="component" value="Unassembled WGS sequence"/>
</dbReference>
<accession>A0ABR6PFV1</accession>
<dbReference type="SUPFAM" id="SSF53474">
    <property type="entry name" value="alpha/beta-Hydrolases"/>
    <property type="match status" value="1"/>
</dbReference>
<dbReference type="InterPro" id="IPR029058">
    <property type="entry name" value="AB_hydrolase_fold"/>
</dbReference>